<protein>
    <submittedName>
        <fullName evidence="4">GNAT family N-acetyltransferase</fullName>
    </submittedName>
</protein>
<dbReference type="EMBL" id="JAVNWW010000001">
    <property type="protein sequence ID" value="MDU0808221.1"/>
    <property type="molecule type" value="Genomic_DNA"/>
</dbReference>
<sequence length="148" mass="17243">MIKLRRATQEDIPSILELVHALAVFEKAPEEVTATVQDYVENGFGDNPIFSCLLAYHDDQLAGFSLWYYRFSTWKGKRLYLEDLYVKDVFRGKGIGQQLIEACIEEAKRTLCTGMMWQVLDWNTPAIEFYKRYNASFDGEWINVNLQL</sequence>
<evidence type="ECO:0000313" key="4">
    <source>
        <dbReference type="EMBL" id="MDU0808221.1"/>
    </source>
</evidence>
<evidence type="ECO:0000256" key="2">
    <source>
        <dbReference type="ARBA" id="ARBA00023315"/>
    </source>
</evidence>
<dbReference type="PANTHER" id="PTHR10545:SF29">
    <property type="entry name" value="GH14572P-RELATED"/>
    <property type="match status" value="1"/>
</dbReference>
<proteinExistence type="predicted"/>
<dbReference type="Gene3D" id="3.40.630.30">
    <property type="match status" value="1"/>
</dbReference>
<keyword evidence="2" id="KW-0012">Acyltransferase</keyword>
<dbReference type="CDD" id="cd04301">
    <property type="entry name" value="NAT_SF"/>
    <property type="match status" value="1"/>
</dbReference>
<gene>
    <name evidence="4" type="ORF">PQG45_04135</name>
</gene>
<dbReference type="InterPro" id="IPR016181">
    <property type="entry name" value="Acyl_CoA_acyltransferase"/>
</dbReference>
<dbReference type="PROSITE" id="PS51186">
    <property type="entry name" value="GNAT"/>
    <property type="match status" value="1"/>
</dbReference>
<dbReference type="InterPro" id="IPR000182">
    <property type="entry name" value="GNAT_dom"/>
</dbReference>
<dbReference type="InterPro" id="IPR051016">
    <property type="entry name" value="Diverse_Substrate_AcTransf"/>
</dbReference>
<evidence type="ECO:0000256" key="1">
    <source>
        <dbReference type="ARBA" id="ARBA00022679"/>
    </source>
</evidence>
<accession>A0ABU3TQU1</accession>
<evidence type="ECO:0000259" key="3">
    <source>
        <dbReference type="PROSITE" id="PS51186"/>
    </source>
</evidence>
<organism evidence="4 5">
    <name type="scientific">Aquirufa regiilacus</name>
    <dbReference type="NCBI Taxonomy" id="3024868"/>
    <lineage>
        <taxon>Bacteria</taxon>
        <taxon>Pseudomonadati</taxon>
        <taxon>Bacteroidota</taxon>
        <taxon>Cytophagia</taxon>
        <taxon>Cytophagales</taxon>
        <taxon>Flectobacillaceae</taxon>
        <taxon>Aquirufa</taxon>
    </lineage>
</organism>
<dbReference type="PANTHER" id="PTHR10545">
    <property type="entry name" value="DIAMINE N-ACETYLTRANSFERASE"/>
    <property type="match status" value="1"/>
</dbReference>
<comment type="caution">
    <text evidence="4">The sequence shown here is derived from an EMBL/GenBank/DDBJ whole genome shotgun (WGS) entry which is preliminary data.</text>
</comment>
<reference evidence="4 5" key="1">
    <citation type="submission" date="2023-09" db="EMBL/GenBank/DDBJ databases">
        <title>Aquirufa genomes.</title>
        <authorList>
            <person name="Pitt A."/>
        </authorList>
    </citation>
    <scope>NUCLEOTIDE SEQUENCE [LARGE SCALE GENOMIC DNA]</scope>
    <source>
        <strain evidence="4 5">LEOWEIH-7C</strain>
    </source>
</reference>
<feature type="domain" description="N-acetyltransferase" evidence="3">
    <location>
        <begin position="2"/>
        <end position="148"/>
    </location>
</feature>
<keyword evidence="1" id="KW-0808">Transferase</keyword>
<keyword evidence="5" id="KW-1185">Reference proteome</keyword>
<dbReference type="RefSeq" id="WP_315575516.1">
    <property type="nucleotide sequence ID" value="NZ_JARDXH010000002.1"/>
</dbReference>
<dbReference type="Proteomes" id="UP001249959">
    <property type="component" value="Unassembled WGS sequence"/>
</dbReference>
<evidence type="ECO:0000313" key="5">
    <source>
        <dbReference type="Proteomes" id="UP001249959"/>
    </source>
</evidence>
<name>A0ABU3TQU1_9BACT</name>
<dbReference type="Pfam" id="PF00583">
    <property type="entry name" value="Acetyltransf_1"/>
    <property type="match status" value="1"/>
</dbReference>
<dbReference type="SUPFAM" id="SSF55729">
    <property type="entry name" value="Acyl-CoA N-acyltransferases (Nat)"/>
    <property type="match status" value="1"/>
</dbReference>